<evidence type="ECO:0000313" key="3">
    <source>
        <dbReference type="Proteomes" id="UP000307440"/>
    </source>
</evidence>
<organism evidence="2 3">
    <name type="scientific">Coprinopsis marcescibilis</name>
    <name type="common">Agaric fungus</name>
    <name type="synonym">Psathyrella marcescibilis</name>
    <dbReference type="NCBI Taxonomy" id="230819"/>
    <lineage>
        <taxon>Eukaryota</taxon>
        <taxon>Fungi</taxon>
        <taxon>Dikarya</taxon>
        <taxon>Basidiomycota</taxon>
        <taxon>Agaricomycotina</taxon>
        <taxon>Agaricomycetes</taxon>
        <taxon>Agaricomycetidae</taxon>
        <taxon>Agaricales</taxon>
        <taxon>Agaricineae</taxon>
        <taxon>Psathyrellaceae</taxon>
        <taxon>Coprinopsis</taxon>
    </lineage>
</organism>
<proteinExistence type="predicted"/>
<dbReference type="Proteomes" id="UP000307440">
    <property type="component" value="Unassembled WGS sequence"/>
</dbReference>
<keyword evidence="3" id="KW-1185">Reference proteome</keyword>
<sequence length="234" mass="25288">MAWWDVGVDGAEVLFAVLAAALSECAGAILDGSLIVRGQVVCDRVYGTRHGSSDNKDKVHCVGSCGGSMSSGPRGQCGPTECRYYYNCAIILDNTKLCQSVCCYYDAGCCTPTVLRLALIDDSSLCATSEELNDRPALGIPGTLVSSLSFLLSQDDRDGPLGVWASRGPTFDKVKFYRLLPHERAFTMPWDKLKLTVGQDHAAHPFSKSTRPSTPCQDPQHPRGMVGLTSERFS</sequence>
<reference evidence="2 3" key="1">
    <citation type="journal article" date="2019" name="Nat. Ecol. Evol.">
        <title>Megaphylogeny resolves global patterns of mushroom evolution.</title>
        <authorList>
            <person name="Varga T."/>
            <person name="Krizsan K."/>
            <person name="Foldi C."/>
            <person name="Dima B."/>
            <person name="Sanchez-Garcia M."/>
            <person name="Sanchez-Ramirez S."/>
            <person name="Szollosi G.J."/>
            <person name="Szarkandi J.G."/>
            <person name="Papp V."/>
            <person name="Albert L."/>
            <person name="Andreopoulos W."/>
            <person name="Angelini C."/>
            <person name="Antonin V."/>
            <person name="Barry K.W."/>
            <person name="Bougher N.L."/>
            <person name="Buchanan P."/>
            <person name="Buyck B."/>
            <person name="Bense V."/>
            <person name="Catcheside P."/>
            <person name="Chovatia M."/>
            <person name="Cooper J."/>
            <person name="Damon W."/>
            <person name="Desjardin D."/>
            <person name="Finy P."/>
            <person name="Geml J."/>
            <person name="Haridas S."/>
            <person name="Hughes K."/>
            <person name="Justo A."/>
            <person name="Karasinski D."/>
            <person name="Kautmanova I."/>
            <person name="Kiss B."/>
            <person name="Kocsube S."/>
            <person name="Kotiranta H."/>
            <person name="LaButti K.M."/>
            <person name="Lechner B.E."/>
            <person name="Liimatainen K."/>
            <person name="Lipzen A."/>
            <person name="Lukacs Z."/>
            <person name="Mihaltcheva S."/>
            <person name="Morgado L.N."/>
            <person name="Niskanen T."/>
            <person name="Noordeloos M.E."/>
            <person name="Ohm R.A."/>
            <person name="Ortiz-Santana B."/>
            <person name="Ovrebo C."/>
            <person name="Racz N."/>
            <person name="Riley R."/>
            <person name="Savchenko A."/>
            <person name="Shiryaev A."/>
            <person name="Soop K."/>
            <person name="Spirin V."/>
            <person name="Szebenyi C."/>
            <person name="Tomsovsky M."/>
            <person name="Tulloss R.E."/>
            <person name="Uehling J."/>
            <person name="Grigoriev I.V."/>
            <person name="Vagvolgyi C."/>
            <person name="Papp T."/>
            <person name="Martin F.M."/>
            <person name="Miettinen O."/>
            <person name="Hibbett D.S."/>
            <person name="Nagy L.G."/>
        </authorList>
    </citation>
    <scope>NUCLEOTIDE SEQUENCE [LARGE SCALE GENOMIC DNA]</scope>
    <source>
        <strain evidence="2 3">CBS 121175</strain>
    </source>
</reference>
<gene>
    <name evidence="2" type="ORF">FA15DRAFT_652890</name>
</gene>
<dbReference type="EMBL" id="ML210157">
    <property type="protein sequence ID" value="TFK28220.1"/>
    <property type="molecule type" value="Genomic_DNA"/>
</dbReference>
<protein>
    <submittedName>
        <fullName evidence="2">Uncharacterized protein</fullName>
    </submittedName>
</protein>
<feature type="region of interest" description="Disordered" evidence="1">
    <location>
        <begin position="203"/>
        <end position="234"/>
    </location>
</feature>
<name>A0A5C3L650_COPMA</name>
<dbReference type="AlphaFoldDB" id="A0A5C3L650"/>
<evidence type="ECO:0000313" key="2">
    <source>
        <dbReference type="EMBL" id="TFK28220.1"/>
    </source>
</evidence>
<evidence type="ECO:0000256" key="1">
    <source>
        <dbReference type="SAM" id="MobiDB-lite"/>
    </source>
</evidence>
<accession>A0A5C3L650</accession>
<feature type="compositionally biased region" description="Polar residues" evidence="1">
    <location>
        <begin position="207"/>
        <end position="217"/>
    </location>
</feature>